<dbReference type="GO" id="GO:0005789">
    <property type="term" value="C:endoplasmic reticulum membrane"/>
    <property type="evidence" value="ECO:0007669"/>
    <property type="project" value="UniProtKB-SubCell"/>
</dbReference>
<keyword evidence="18" id="KW-1185">Reference proteome</keyword>
<evidence type="ECO:0000256" key="14">
    <source>
        <dbReference type="ARBA" id="ARBA00048064"/>
    </source>
</evidence>
<dbReference type="Proteomes" id="UP000298061">
    <property type="component" value="Unassembled WGS sequence"/>
</dbReference>
<keyword evidence="10 15" id="KW-1133">Transmembrane helix</keyword>
<comment type="function">
    <text evidence="13">Dol-P-Glc:Glc(2)Man(9)GlcNAc(2)-PP-Dol alpha-1,2-glucosyltransferase that operates in the biosynthetic pathway of dolichol-linked oligosaccharides, the glycan precursors employed in protein asparagine (N)-glycosylation. The assembly of dolichol-linked oligosaccharides begins on the cytosolic side of the endoplasmic reticulum membrane and finishes in its lumen. The sequential addition of sugars to dolichol pyrophosphate produces dolichol-linked oligosaccharides containing fourteen sugars, including two GlcNAcs, nine mannoses and three glucoses. Once assembled, the oligosaccharide is transferred from the lipid to nascent proteins by oligosaccharyltransferases. In the lumen of the endoplasmic reticulum, adds the third and last glucose residue from dolichyl phosphate glucose (Dol-P-Glc) onto the lipid-linked oligosaccharide intermediate Glc(2)Man(9)GlcNAc(2)-PP-Dol to produce Glc(3)Man(9)GlcNAc(2)-PP-Dol.</text>
</comment>
<sequence length="235" mass="26564">MSSLGATAFVIFSVVSIVTLKELNMQVTEPYMDEPFHIPQVQEYCQENWTYWDPKITTPPGLYVLTIILKNIFMFKCKLPTLRLTPLLTLLLLPFALTRLFCYHQRIRPPPSKLTPTLDAVVAAAFPIAWFFGFLYYTEVPSLLFVVLTIVAATQGRHWLAALLGLVSCMFRQTNIIWVLYAYASSQLMYLRFRRALPNAPPPAKLHDPPALAATPGPYLPDFLEVPAAEISSLN</sequence>
<reference evidence="17 18" key="1">
    <citation type="submission" date="2019-02" db="EMBL/GenBank/DDBJ databases">
        <title>Genome sequencing of the rare red list fungi Hericium alpestre (H. flagellum).</title>
        <authorList>
            <person name="Buettner E."/>
            <person name="Kellner H."/>
        </authorList>
    </citation>
    <scope>NUCLEOTIDE SEQUENCE [LARGE SCALE GENOMIC DNA]</scope>
    <source>
        <strain evidence="17 18">DSM 108284</strain>
    </source>
</reference>
<dbReference type="EMBL" id="SFCI01000057">
    <property type="protein sequence ID" value="TFY83051.1"/>
    <property type="molecule type" value="Genomic_DNA"/>
</dbReference>
<evidence type="ECO:0000256" key="13">
    <source>
        <dbReference type="ARBA" id="ARBA00044727"/>
    </source>
</evidence>
<evidence type="ECO:0000256" key="15">
    <source>
        <dbReference type="SAM" id="Phobius"/>
    </source>
</evidence>
<feature type="transmembrane region" description="Helical" evidence="15">
    <location>
        <begin position="84"/>
        <end position="102"/>
    </location>
</feature>
<name>A0A4Z0A9S0_9AGAM</name>
<evidence type="ECO:0000256" key="7">
    <source>
        <dbReference type="ARBA" id="ARBA00022679"/>
    </source>
</evidence>
<comment type="subcellular location">
    <subcellularLocation>
        <location evidence="1">Endoplasmic reticulum membrane</location>
        <topology evidence="1">Multi-pass membrane protein</topology>
    </subcellularLocation>
</comment>
<evidence type="ECO:0000256" key="3">
    <source>
        <dbReference type="ARBA" id="ARBA00010600"/>
    </source>
</evidence>
<accession>A0A4Z0A9S0</accession>
<evidence type="ECO:0000256" key="16">
    <source>
        <dbReference type="SAM" id="SignalP"/>
    </source>
</evidence>
<proteinExistence type="inferred from homology"/>
<keyword evidence="7" id="KW-0808">Transferase</keyword>
<keyword evidence="16" id="KW-0732">Signal</keyword>
<evidence type="ECO:0000256" key="8">
    <source>
        <dbReference type="ARBA" id="ARBA00022692"/>
    </source>
</evidence>
<evidence type="ECO:0000313" key="17">
    <source>
        <dbReference type="EMBL" id="TFY83051.1"/>
    </source>
</evidence>
<evidence type="ECO:0000256" key="1">
    <source>
        <dbReference type="ARBA" id="ARBA00004477"/>
    </source>
</evidence>
<dbReference type="PANTHER" id="PTHR12989">
    <property type="entry name" value="ALPHA-1,2-GLUCOSYLTRANSFERASE ALG10"/>
    <property type="match status" value="1"/>
</dbReference>
<organism evidence="17 18">
    <name type="scientific">Hericium alpestre</name>
    <dbReference type="NCBI Taxonomy" id="135208"/>
    <lineage>
        <taxon>Eukaryota</taxon>
        <taxon>Fungi</taxon>
        <taxon>Dikarya</taxon>
        <taxon>Basidiomycota</taxon>
        <taxon>Agaricomycotina</taxon>
        <taxon>Agaricomycetes</taxon>
        <taxon>Russulales</taxon>
        <taxon>Hericiaceae</taxon>
        <taxon>Hericium</taxon>
    </lineage>
</organism>
<keyword evidence="6" id="KW-0328">Glycosyltransferase</keyword>
<evidence type="ECO:0000256" key="10">
    <source>
        <dbReference type="ARBA" id="ARBA00022989"/>
    </source>
</evidence>
<dbReference type="Pfam" id="PF04922">
    <property type="entry name" value="DIE2_ALG10"/>
    <property type="match status" value="1"/>
</dbReference>
<dbReference type="AlphaFoldDB" id="A0A4Z0A9S0"/>
<keyword evidence="8 15" id="KW-0812">Transmembrane</keyword>
<evidence type="ECO:0000313" key="18">
    <source>
        <dbReference type="Proteomes" id="UP000298061"/>
    </source>
</evidence>
<feature type="chain" id="PRO_5021443820" description="Dol-P-Glc:Glc(2)Man(9)GlcNAc(2)-PP-Dol alpha-1,2-glucosyltransferase" evidence="16">
    <location>
        <begin position="21"/>
        <end position="235"/>
    </location>
</feature>
<comment type="pathway">
    <text evidence="2">Protein modification; protein glycosylation.</text>
</comment>
<evidence type="ECO:0000256" key="6">
    <source>
        <dbReference type="ARBA" id="ARBA00022676"/>
    </source>
</evidence>
<evidence type="ECO:0000256" key="4">
    <source>
        <dbReference type="ARBA" id="ARBA00011967"/>
    </source>
</evidence>
<evidence type="ECO:0000256" key="9">
    <source>
        <dbReference type="ARBA" id="ARBA00022824"/>
    </source>
</evidence>
<dbReference type="PANTHER" id="PTHR12989:SF10">
    <property type="entry name" value="DOL-P-GLC:GLC(2)MAN(9)GLCNAC(2)-PP-DOL ALPHA-1,2-GLUCOSYLTRANSFERASE-RELATED"/>
    <property type="match status" value="1"/>
</dbReference>
<dbReference type="GO" id="GO:0106073">
    <property type="term" value="F:dolichyl pyrophosphate Glc2Man9GlcNAc2 alpha-1,2-glucosyltransferase activity"/>
    <property type="evidence" value="ECO:0007669"/>
    <property type="project" value="UniProtKB-EC"/>
</dbReference>
<keyword evidence="9" id="KW-0256">Endoplasmic reticulum</keyword>
<dbReference type="EC" id="2.4.1.256" evidence="4"/>
<evidence type="ECO:0000256" key="5">
    <source>
        <dbReference type="ARBA" id="ARBA00018512"/>
    </source>
</evidence>
<evidence type="ECO:0000256" key="11">
    <source>
        <dbReference type="ARBA" id="ARBA00023136"/>
    </source>
</evidence>
<evidence type="ECO:0000256" key="2">
    <source>
        <dbReference type="ARBA" id="ARBA00004922"/>
    </source>
</evidence>
<dbReference type="STRING" id="135208.A0A4Z0A9S0"/>
<dbReference type="OrthoDB" id="4769at2759"/>
<protein>
    <recommendedName>
        <fullName evidence="5">Dol-P-Glc:Glc(2)Man(9)GlcNAc(2)-PP-Dol alpha-1,2-glucosyltransferase</fullName>
        <ecNumber evidence="4">2.4.1.256</ecNumber>
    </recommendedName>
    <alternativeName>
        <fullName evidence="12">Asparagine-linked glycosylation protein 10</fullName>
    </alternativeName>
</protein>
<dbReference type="InterPro" id="IPR016900">
    <property type="entry name" value="Alg10"/>
</dbReference>
<feature type="transmembrane region" description="Helical" evidence="15">
    <location>
        <begin position="158"/>
        <end position="184"/>
    </location>
</feature>
<keyword evidence="11 15" id="KW-0472">Membrane</keyword>
<evidence type="ECO:0000256" key="12">
    <source>
        <dbReference type="ARBA" id="ARBA00032069"/>
    </source>
</evidence>
<comment type="catalytic activity">
    <reaction evidence="14">
        <text>an alpha-D-Glc-(1-&gt;3)-alpha-D-Glc-(1-&gt;3)-alpha-D-Man-(1-&gt;2)-alpha-D-Man-(1-&gt;2)-alpha-D-Man-(1-&gt;3)-[alpha-D-Man-(1-&gt;2)-alpha-D-Man-(1-&gt;3)-[alpha-D-Man-(1-&gt;2)-alpha-D-Man-(1-&gt;6)]-alpha-D-Man-(1-&gt;6)]-beta-D-Man-(1-&gt;4)-beta-D-GlcNAc-(1-&gt;4)-alpha-D-GlcNAc-diphospho-di-trans,poly-cis-dolichol + a di-trans,poly-cis-dolichyl beta-D-glucosyl phosphate = a alpha-D-Glc-(1-&gt;2)-alpha-D-Glc-(1-&gt;3)-alpha-D-Glc-(1-&gt;3)-alpha-D-Man-(1-&gt;2)-alpha-D-Man-(1-&gt;2)-alpha-D-Man-(1-&gt;3)-[alpha-D-Man-(1-&gt;2)-alpha-D-Man-(1-&gt;3)-[alpha-D-Man-(1-&gt;2)-alpha-D-Man-(1-&gt;6)]-alpha-D-Man-(1-&gt;6)]-beta-D-Man-(1-&gt;4)-beta-D-GlcNAc-(1-&gt;4)-alpha-D-GlcNAc-diphospho-di-trans,poly-cis-dolichol + a di-trans,poly-cis-dolichyl phosphate + H(+)</text>
        <dbReference type="Rhea" id="RHEA:29543"/>
        <dbReference type="Rhea" id="RHEA-COMP:19498"/>
        <dbReference type="Rhea" id="RHEA-COMP:19502"/>
        <dbReference type="Rhea" id="RHEA-COMP:19512"/>
        <dbReference type="Rhea" id="RHEA-COMP:19522"/>
        <dbReference type="ChEBI" id="CHEBI:15378"/>
        <dbReference type="ChEBI" id="CHEBI:57525"/>
        <dbReference type="ChEBI" id="CHEBI:57683"/>
        <dbReference type="ChEBI" id="CHEBI:132522"/>
        <dbReference type="ChEBI" id="CHEBI:132523"/>
        <dbReference type="EC" id="2.4.1.256"/>
    </reaction>
    <physiologicalReaction direction="left-to-right" evidence="14">
        <dbReference type="Rhea" id="RHEA:29544"/>
    </physiologicalReaction>
</comment>
<feature type="signal peptide" evidence="16">
    <location>
        <begin position="1"/>
        <end position="20"/>
    </location>
</feature>
<dbReference type="GO" id="GO:0006488">
    <property type="term" value="P:dolichol-linked oligosaccharide biosynthetic process"/>
    <property type="evidence" value="ECO:0007669"/>
    <property type="project" value="InterPro"/>
</dbReference>
<comment type="caution">
    <text evidence="17">The sequence shown here is derived from an EMBL/GenBank/DDBJ whole genome shotgun (WGS) entry which is preliminary data.</text>
</comment>
<comment type="similarity">
    <text evidence="3">Belongs to the ALG10 glucosyltransferase family.</text>
</comment>
<gene>
    <name evidence="17" type="ORF">EWM64_g972</name>
</gene>